<dbReference type="Pfam" id="PF01479">
    <property type="entry name" value="S4"/>
    <property type="match status" value="1"/>
</dbReference>
<keyword evidence="4" id="KW-0346">Stress response</keyword>
<feature type="domain" description="RNA-binding S4" evidence="3">
    <location>
        <begin position="13"/>
        <end position="80"/>
    </location>
</feature>
<organism evidence="4 5">
    <name type="scientific">Gellertiella hungarica</name>
    <dbReference type="NCBI Taxonomy" id="1572859"/>
    <lineage>
        <taxon>Bacteria</taxon>
        <taxon>Pseudomonadati</taxon>
        <taxon>Pseudomonadota</taxon>
        <taxon>Alphaproteobacteria</taxon>
        <taxon>Hyphomicrobiales</taxon>
        <taxon>Rhizobiaceae</taxon>
        <taxon>Gellertiella</taxon>
    </lineage>
</organism>
<dbReference type="CDD" id="cd00165">
    <property type="entry name" value="S4"/>
    <property type="match status" value="1"/>
</dbReference>
<name>A0A7W6J5T6_9HYPH</name>
<sequence>MDEHEQPQSEGRQRLDKWLFFARLAKSRALAQKWIAENLVRVNGRDGLQPSHVLKSGDKVELLAWRGIQLTVHTVVVLGPGDRRGPYEEARRLYDDQGRRHQPE</sequence>
<dbReference type="EMBL" id="JACIEZ010000004">
    <property type="protein sequence ID" value="MBB4065322.1"/>
    <property type="molecule type" value="Genomic_DNA"/>
</dbReference>
<dbReference type="GO" id="GO:0003723">
    <property type="term" value="F:RNA binding"/>
    <property type="evidence" value="ECO:0007669"/>
    <property type="project" value="UniProtKB-KW"/>
</dbReference>
<reference evidence="4 5" key="1">
    <citation type="submission" date="2020-08" db="EMBL/GenBank/DDBJ databases">
        <title>Genomic Encyclopedia of Type Strains, Phase IV (KMG-IV): sequencing the most valuable type-strain genomes for metagenomic binning, comparative biology and taxonomic classification.</title>
        <authorList>
            <person name="Goeker M."/>
        </authorList>
    </citation>
    <scope>NUCLEOTIDE SEQUENCE [LARGE SCALE GENOMIC DNA]</scope>
    <source>
        <strain evidence="4 5">DSM 29853</strain>
    </source>
</reference>
<dbReference type="Proteomes" id="UP000528286">
    <property type="component" value="Unassembled WGS sequence"/>
</dbReference>
<evidence type="ECO:0000256" key="2">
    <source>
        <dbReference type="SAM" id="MobiDB-lite"/>
    </source>
</evidence>
<dbReference type="PROSITE" id="PS50889">
    <property type="entry name" value="S4"/>
    <property type="match status" value="1"/>
</dbReference>
<evidence type="ECO:0000313" key="5">
    <source>
        <dbReference type="Proteomes" id="UP000528286"/>
    </source>
</evidence>
<evidence type="ECO:0000313" key="4">
    <source>
        <dbReference type="EMBL" id="MBB4065322.1"/>
    </source>
</evidence>
<dbReference type="AlphaFoldDB" id="A0A7W6J5T6"/>
<dbReference type="InterPro" id="IPR002942">
    <property type="entry name" value="S4_RNA-bd"/>
</dbReference>
<gene>
    <name evidence="4" type="ORF">GGR23_002523</name>
</gene>
<feature type="region of interest" description="Disordered" evidence="2">
    <location>
        <begin position="82"/>
        <end position="104"/>
    </location>
</feature>
<dbReference type="SMART" id="SM00363">
    <property type="entry name" value="S4"/>
    <property type="match status" value="1"/>
</dbReference>
<evidence type="ECO:0000259" key="3">
    <source>
        <dbReference type="SMART" id="SM00363"/>
    </source>
</evidence>
<proteinExistence type="predicted"/>
<accession>A0A7W6J5T6</accession>
<protein>
    <submittedName>
        <fullName evidence="4">Ribosome-associated heat shock protein Hsp15</fullName>
    </submittedName>
</protein>
<comment type="caution">
    <text evidence="4">The sequence shown here is derived from an EMBL/GenBank/DDBJ whole genome shotgun (WGS) entry which is preliminary data.</text>
</comment>
<dbReference type="RefSeq" id="WP_183366614.1">
    <property type="nucleotide sequence ID" value="NZ_JACIEZ010000004.1"/>
</dbReference>
<keyword evidence="1" id="KW-0694">RNA-binding</keyword>
<evidence type="ECO:0000256" key="1">
    <source>
        <dbReference type="PROSITE-ProRule" id="PRU00182"/>
    </source>
</evidence>
<dbReference type="InterPro" id="IPR036986">
    <property type="entry name" value="S4_RNA-bd_sf"/>
</dbReference>
<dbReference type="Gene3D" id="3.10.290.10">
    <property type="entry name" value="RNA-binding S4 domain"/>
    <property type="match status" value="1"/>
</dbReference>
<dbReference type="SUPFAM" id="SSF55174">
    <property type="entry name" value="Alpha-L RNA-binding motif"/>
    <property type="match status" value="1"/>
</dbReference>
<keyword evidence="5" id="KW-1185">Reference proteome</keyword>